<protein>
    <recommendedName>
        <fullName evidence="3">histidine kinase</fullName>
        <ecNumber evidence="3">2.7.13.3</ecNumber>
    </recommendedName>
</protein>
<keyword evidence="6 10" id="KW-0418">Kinase</keyword>
<dbReference type="CDD" id="cd00075">
    <property type="entry name" value="HATPase"/>
    <property type="match status" value="1"/>
</dbReference>
<gene>
    <name evidence="10" type="primary">pnpS</name>
    <name evidence="10" type="ORF">ACFQZ7_01770</name>
</gene>
<evidence type="ECO:0000313" key="10">
    <source>
        <dbReference type="EMBL" id="MFD0896469.1"/>
    </source>
</evidence>
<evidence type="ECO:0000256" key="2">
    <source>
        <dbReference type="ARBA" id="ARBA00004370"/>
    </source>
</evidence>
<proteinExistence type="predicted"/>
<reference evidence="11" key="1">
    <citation type="journal article" date="2019" name="Int. J. Syst. Evol. Microbiol.">
        <title>The Global Catalogue of Microorganisms (GCM) 10K type strain sequencing project: providing services to taxonomists for standard genome sequencing and annotation.</title>
        <authorList>
            <consortium name="The Broad Institute Genomics Platform"/>
            <consortium name="The Broad Institute Genome Sequencing Center for Infectious Disease"/>
            <person name="Wu L."/>
            <person name="Ma J."/>
        </authorList>
    </citation>
    <scope>NUCLEOTIDE SEQUENCE [LARGE SCALE GENOMIC DNA]</scope>
    <source>
        <strain evidence="11">CCM 8925</strain>
    </source>
</reference>
<feature type="domain" description="Histidine kinase" evidence="9">
    <location>
        <begin position="352"/>
        <end position="567"/>
    </location>
</feature>
<dbReference type="RefSeq" id="WP_137636973.1">
    <property type="nucleotide sequence ID" value="NZ_BJDN01000004.1"/>
</dbReference>
<dbReference type="InterPro" id="IPR036097">
    <property type="entry name" value="HisK_dim/P_sf"/>
</dbReference>
<dbReference type="Pfam" id="PF02518">
    <property type="entry name" value="HATPase_c"/>
    <property type="match status" value="1"/>
</dbReference>
<evidence type="ECO:0000256" key="7">
    <source>
        <dbReference type="ARBA" id="ARBA00023012"/>
    </source>
</evidence>
<dbReference type="InterPro" id="IPR005467">
    <property type="entry name" value="His_kinase_dom"/>
</dbReference>
<evidence type="ECO:0000259" key="9">
    <source>
        <dbReference type="PROSITE" id="PS50109"/>
    </source>
</evidence>
<dbReference type="NCBIfam" id="NF046044">
    <property type="entry name" value="PnpS"/>
    <property type="match status" value="1"/>
</dbReference>
<dbReference type="InterPro" id="IPR003594">
    <property type="entry name" value="HATPase_dom"/>
</dbReference>
<name>A0ABW3EAH7_9LACO</name>
<keyword evidence="8" id="KW-0472">Membrane</keyword>
<dbReference type="PRINTS" id="PR00344">
    <property type="entry name" value="BCTRLSENSOR"/>
</dbReference>
<keyword evidence="8" id="KW-1133">Transmembrane helix</keyword>
<dbReference type="InterPro" id="IPR036890">
    <property type="entry name" value="HATPase_C_sf"/>
</dbReference>
<keyword evidence="5" id="KW-0808">Transferase</keyword>
<evidence type="ECO:0000256" key="3">
    <source>
        <dbReference type="ARBA" id="ARBA00012438"/>
    </source>
</evidence>
<comment type="catalytic activity">
    <reaction evidence="1">
        <text>ATP + protein L-histidine = ADP + protein N-phospho-L-histidine.</text>
        <dbReference type="EC" id="2.7.13.3"/>
    </reaction>
</comment>
<feature type="transmembrane region" description="Helical" evidence="8">
    <location>
        <begin position="7"/>
        <end position="26"/>
    </location>
</feature>
<dbReference type="CDD" id="cd00082">
    <property type="entry name" value="HisKA"/>
    <property type="match status" value="1"/>
</dbReference>
<dbReference type="EMBL" id="JBHTIO010000008">
    <property type="protein sequence ID" value="MFD0896469.1"/>
    <property type="molecule type" value="Genomic_DNA"/>
</dbReference>
<dbReference type="InterPro" id="IPR003661">
    <property type="entry name" value="HisK_dim/P_dom"/>
</dbReference>
<dbReference type="Proteomes" id="UP001597104">
    <property type="component" value="Unassembled WGS sequence"/>
</dbReference>
<comment type="subcellular location">
    <subcellularLocation>
        <location evidence="2">Membrane</location>
    </subcellularLocation>
</comment>
<dbReference type="GO" id="GO:0016301">
    <property type="term" value="F:kinase activity"/>
    <property type="evidence" value="ECO:0007669"/>
    <property type="project" value="UniProtKB-KW"/>
</dbReference>
<evidence type="ECO:0000256" key="4">
    <source>
        <dbReference type="ARBA" id="ARBA00022553"/>
    </source>
</evidence>
<evidence type="ECO:0000256" key="1">
    <source>
        <dbReference type="ARBA" id="ARBA00000085"/>
    </source>
</evidence>
<dbReference type="SMART" id="SM00388">
    <property type="entry name" value="HisKA"/>
    <property type="match status" value="1"/>
</dbReference>
<organism evidence="10 11">
    <name type="scientific">Loigolactobacillus binensis</name>
    <dbReference type="NCBI Taxonomy" id="2559922"/>
    <lineage>
        <taxon>Bacteria</taxon>
        <taxon>Bacillati</taxon>
        <taxon>Bacillota</taxon>
        <taxon>Bacilli</taxon>
        <taxon>Lactobacillales</taxon>
        <taxon>Lactobacillaceae</taxon>
        <taxon>Loigolactobacillus</taxon>
    </lineage>
</organism>
<dbReference type="Gene3D" id="3.30.450.20">
    <property type="entry name" value="PAS domain"/>
    <property type="match status" value="1"/>
</dbReference>
<accession>A0ABW3EAH7</accession>
<dbReference type="Gene3D" id="1.10.287.130">
    <property type="match status" value="1"/>
</dbReference>
<dbReference type="InterPro" id="IPR035965">
    <property type="entry name" value="PAS-like_dom_sf"/>
</dbReference>
<dbReference type="SUPFAM" id="SSF47384">
    <property type="entry name" value="Homodimeric domain of signal transducing histidine kinase"/>
    <property type="match status" value="1"/>
</dbReference>
<keyword evidence="8" id="KW-0812">Transmembrane</keyword>
<dbReference type="PANTHER" id="PTHR45453">
    <property type="entry name" value="PHOSPHATE REGULON SENSOR PROTEIN PHOR"/>
    <property type="match status" value="1"/>
</dbReference>
<keyword evidence="4" id="KW-0597">Phosphoprotein</keyword>
<dbReference type="SMART" id="SM00387">
    <property type="entry name" value="HATPase_c"/>
    <property type="match status" value="1"/>
</dbReference>
<evidence type="ECO:0000256" key="8">
    <source>
        <dbReference type="SAM" id="Phobius"/>
    </source>
</evidence>
<keyword evidence="11" id="KW-1185">Reference proteome</keyword>
<dbReference type="EC" id="2.7.13.3" evidence="3"/>
<dbReference type="InterPro" id="IPR050351">
    <property type="entry name" value="BphY/WalK/GraS-like"/>
</dbReference>
<comment type="caution">
    <text evidence="10">The sequence shown here is derived from an EMBL/GenBank/DDBJ whole genome shotgun (WGS) entry which is preliminary data.</text>
</comment>
<dbReference type="InterPro" id="IPR004358">
    <property type="entry name" value="Sig_transdc_His_kin-like_C"/>
</dbReference>
<dbReference type="Gene3D" id="3.30.565.10">
    <property type="entry name" value="Histidine kinase-like ATPase, C-terminal domain"/>
    <property type="match status" value="1"/>
</dbReference>
<evidence type="ECO:0000256" key="5">
    <source>
        <dbReference type="ARBA" id="ARBA00022679"/>
    </source>
</evidence>
<dbReference type="SUPFAM" id="SSF55785">
    <property type="entry name" value="PYP-like sensor domain (PAS domain)"/>
    <property type="match status" value="1"/>
</dbReference>
<evidence type="ECO:0000313" key="11">
    <source>
        <dbReference type="Proteomes" id="UP001597104"/>
    </source>
</evidence>
<evidence type="ECO:0000256" key="6">
    <source>
        <dbReference type="ARBA" id="ARBA00022777"/>
    </source>
</evidence>
<dbReference type="PANTHER" id="PTHR45453:SF1">
    <property type="entry name" value="PHOSPHATE REGULON SENSOR PROTEIN PHOR"/>
    <property type="match status" value="1"/>
</dbReference>
<dbReference type="Pfam" id="PF00512">
    <property type="entry name" value="HisKA"/>
    <property type="match status" value="1"/>
</dbReference>
<dbReference type="SUPFAM" id="SSF55874">
    <property type="entry name" value="ATPase domain of HSP90 chaperone/DNA topoisomerase II/histidine kinase"/>
    <property type="match status" value="1"/>
</dbReference>
<sequence length="575" mass="64755">MKRIRRISLLLFGVITAGLVAIILFLNQRYITVQQTSLAQQGQLFQTQVLPQVTTKLPQAAFQKWSQQQKVRLAVFDARNQLIFPAAGPHADLIDSVNDFQSKLVTNKSEQIRINGQTQTTFLFRHKLWTFVLYTPQRNLWQPFWPQGLFLLLGILGLSCLSVLIFVGYTLWERRSLQRLQQQLALVGSTQATPPVLLKPTDHYFILERAVTQVDQQLQAQMALAANEQNNFERFIDHLTIGVLLLDETGNVVAHNPAAATMLMQKLSKHPHSYLNDVHQFALSRLIKHTLQDKKNQHATIKLVQTQVRYLDVNSVWMKSANAHATYQVAVLLYDITPVKQIQQMQLDFVSNVSHELKTPVTSISGFTETLLAGAQDEPETRQEFLEIIAAESKRLTALIQDIIALSRGRQQQIQVTTVNIAQMVQNLLAPLQQQITAKQVTVRVEITAEALIQTDRRKLEQIIKNLLINGLAYNRQGGQLTIGAQQVAQQWRLSFIDNGLGIAADDQERIFERFYRVDKARSHHQGGTGLGLAIVKELVTTLGGQISLKSQLGVGSTFTVTLPEKLKHSGIESI</sequence>
<dbReference type="PROSITE" id="PS50109">
    <property type="entry name" value="HIS_KIN"/>
    <property type="match status" value="1"/>
</dbReference>
<feature type="transmembrane region" description="Helical" evidence="8">
    <location>
        <begin position="149"/>
        <end position="172"/>
    </location>
</feature>
<keyword evidence="7" id="KW-0902">Two-component regulatory system</keyword>